<dbReference type="EMBL" id="MCBS01025026">
    <property type="protein sequence ID" value="RKF71771.1"/>
    <property type="molecule type" value="Genomic_DNA"/>
</dbReference>
<organism evidence="1 2">
    <name type="scientific">Golovinomyces cichoracearum</name>
    <dbReference type="NCBI Taxonomy" id="62708"/>
    <lineage>
        <taxon>Eukaryota</taxon>
        <taxon>Fungi</taxon>
        <taxon>Dikarya</taxon>
        <taxon>Ascomycota</taxon>
        <taxon>Pezizomycotina</taxon>
        <taxon>Leotiomycetes</taxon>
        <taxon>Erysiphales</taxon>
        <taxon>Erysiphaceae</taxon>
        <taxon>Golovinomyces</taxon>
    </lineage>
</organism>
<reference evidence="1 2" key="1">
    <citation type="journal article" date="2018" name="BMC Genomics">
        <title>Comparative genome analyses reveal sequence features reflecting distinct modes of host-adaptation between dicot and monocot powdery mildew.</title>
        <authorList>
            <person name="Wu Y."/>
            <person name="Ma X."/>
            <person name="Pan Z."/>
            <person name="Kale S.D."/>
            <person name="Song Y."/>
            <person name="King H."/>
            <person name="Zhang Q."/>
            <person name="Presley C."/>
            <person name="Deng X."/>
            <person name="Wei C.I."/>
            <person name="Xiao S."/>
        </authorList>
    </citation>
    <scope>NUCLEOTIDE SEQUENCE [LARGE SCALE GENOMIC DNA]</scope>
    <source>
        <strain evidence="1">UMSG1</strain>
    </source>
</reference>
<evidence type="ECO:0000313" key="2">
    <source>
        <dbReference type="Proteomes" id="UP000285326"/>
    </source>
</evidence>
<proteinExistence type="predicted"/>
<evidence type="ECO:0000313" key="1">
    <source>
        <dbReference type="EMBL" id="RKF71771.1"/>
    </source>
</evidence>
<comment type="caution">
    <text evidence="1">The sequence shown here is derived from an EMBL/GenBank/DDBJ whole genome shotgun (WGS) entry which is preliminary data.</text>
</comment>
<gene>
    <name evidence="1" type="ORF">GcM1_250190</name>
</gene>
<name>A0A420IB65_9PEZI</name>
<sequence>MDSNHSKIIANYKTMRIRSTPGLSDHFVVVSIYTQIQTRNASFHMLIIWFRFRWHSFGFDQGPNPPI</sequence>
<protein>
    <submittedName>
        <fullName evidence="1">Uncharacterized protein</fullName>
    </submittedName>
</protein>
<accession>A0A420IB65</accession>
<dbReference type="AlphaFoldDB" id="A0A420IB65"/>
<dbReference type="Proteomes" id="UP000285326">
    <property type="component" value="Unassembled WGS sequence"/>
</dbReference>